<dbReference type="SUPFAM" id="SSF54862">
    <property type="entry name" value="4Fe-4S ferredoxins"/>
    <property type="match status" value="1"/>
</dbReference>
<reference evidence="8 9" key="1">
    <citation type="submission" date="2015-06" db="EMBL/GenBank/DDBJ databases">
        <authorList>
            <person name="Ju K.-S."/>
            <person name="Doroghazi J.R."/>
            <person name="Metcalf W.W."/>
        </authorList>
    </citation>
    <scope>NUCLEOTIDE SEQUENCE [LARGE SCALE GENOMIC DNA]</scope>
    <source>
        <strain evidence="8 9">NRRL 3414</strain>
    </source>
</reference>
<dbReference type="InterPro" id="IPR017900">
    <property type="entry name" value="4Fe4S_Fe_S_CS"/>
</dbReference>
<dbReference type="InterPro" id="IPR004017">
    <property type="entry name" value="Cys_rich_dom"/>
</dbReference>
<dbReference type="AlphaFoldDB" id="A0A0J7ZKM9"/>
<dbReference type="Gene3D" id="1.10.1060.10">
    <property type="entry name" value="Alpha-helical ferredoxin"/>
    <property type="match status" value="1"/>
</dbReference>
<dbReference type="Proteomes" id="UP000037432">
    <property type="component" value="Unassembled WGS sequence"/>
</dbReference>
<dbReference type="PATRIC" id="fig|1938.3.peg.565"/>
<keyword evidence="1 6" id="KW-0004">4Fe-4S</keyword>
<dbReference type="EMBL" id="LFNT01000005">
    <property type="protein sequence ID" value="KMS75992.1"/>
    <property type="molecule type" value="Genomic_DNA"/>
</dbReference>
<dbReference type="PIRSF" id="PIRSF000139">
    <property type="entry name" value="Glc_ox_4Fe-4S"/>
    <property type="match status" value="1"/>
</dbReference>
<dbReference type="EC" id="1.1.99.14" evidence="6"/>
<dbReference type="Pfam" id="PF02754">
    <property type="entry name" value="CCG"/>
    <property type="match status" value="2"/>
</dbReference>
<gene>
    <name evidence="8" type="ORF">ACM01_07145</name>
</gene>
<dbReference type="PANTHER" id="PTHR32479:SF17">
    <property type="entry name" value="GLYCOLATE OXIDASE IRON-SULFUR SUBUNIT"/>
    <property type="match status" value="1"/>
</dbReference>
<comment type="caution">
    <text evidence="8">The sequence shown here is derived from an EMBL/GenBank/DDBJ whole genome shotgun (WGS) entry which is preliminary data.</text>
</comment>
<dbReference type="PROSITE" id="PS00198">
    <property type="entry name" value="4FE4S_FER_1"/>
    <property type="match status" value="1"/>
</dbReference>
<keyword evidence="6" id="KW-0813">Transport</keyword>
<evidence type="ECO:0000256" key="1">
    <source>
        <dbReference type="ARBA" id="ARBA00022485"/>
    </source>
</evidence>
<dbReference type="PROSITE" id="PS51379">
    <property type="entry name" value="4FE4S_FER_2"/>
    <property type="match status" value="2"/>
</dbReference>
<evidence type="ECO:0000313" key="8">
    <source>
        <dbReference type="EMBL" id="KMS75992.1"/>
    </source>
</evidence>
<dbReference type="GO" id="GO:0019154">
    <property type="term" value="F:glycolate dehydrogenase activity"/>
    <property type="evidence" value="ECO:0007669"/>
    <property type="project" value="UniProtKB-EC"/>
</dbReference>
<accession>A0A0J7ZKM9</accession>
<evidence type="ECO:0000313" key="9">
    <source>
        <dbReference type="Proteomes" id="UP000037432"/>
    </source>
</evidence>
<evidence type="ECO:0000256" key="6">
    <source>
        <dbReference type="PIRNR" id="PIRNR000139"/>
    </source>
</evidence>
<evidence type="ECO:0000256" key="4">
    <source>
        <dbReference type="ARBA" id="ARBA00023004"/>
    </source>
</evidence>
<name>A0A0J7ZKM9_STRVR</name>
<protein>
    <recommendedName>
        <fullName evidence="6">Glycolate oxidase iron-sulfur subunit</fullName>
        <ecNumber evidence="6">1.1.99.14</ecNumber>
    </recommendedName>
</protein>
<proteinExistence type="predicted"/>
<keyword evidence="2 6" id="KW-0479">Metal-binding</keyword>
<keyword evidence="5 6" id="KW-0411">Iron-sulfur</keyword>
<keyword evidence="6" id="KW-0249">Electron transport</keyword>
<evidence type="ECO:0000256" key="2">
    <source>
        <dbReference type="ARBA" id="ARBA00022723"/>
    </source>
</evidence>
<comment type="cofactor">
    <cofactor evidence="6">
        <name>[4Fe-4S] cluster</name>
        <dbReference type="ChEBI" id="CHEBI:49883"/>
    </cofactor>
    <text evidence="6">Binds 2 [4Fe-4S] clusters.</text>
</comment>
<dbReference type="InterPro" id="IPR009051">
    <property type="entry name" value="Helical_ferredxn"/>
</dbReference>
<keyword evidence="4 6" id="KW-0408">Iron</keyword>
<dbReference type="Pfam" id="PF13183">
    <property type="entry name" value="Fer4_8"/>
    <property type="match status" value="1"/>
</dbReference>
<dbReference type="GO" id="GO:0051539">
    <property type="term" value="F:4 iron, 4 sulfur cluster binding"/>
    <property type="evidence" value="ECO:0007669"/>
    <property type="project" value="UniProtKB-UniRule"/>
</dbReference>
<feature type="domain" description="4Fe-4S ferredoxin-type" evidence="7">
    <location>
        <begin position="10"/>
        <end position="40"/>
    </location>
</feature>
<dbReference type="GO" id="GO:0046872">
    <property type="term" value="F:metal ion binding"/>
    <property type="evidence" value="ECO:0007669"/>
    <property type="project" value="UniProtKB-UniRule"/>
</dbReference>
<feature type="domain" description="4Fe-4S ferredoxin-type" evidence="7">
    <location>
        <begin position="62"/>
        <end position="85"/>
    </location>
</feature>
<dbReference type="InterPro" id="IPR017896">
    <property type="entry name" value="4Fe4S_Fe-S-bd"/>
</dbReference>
<dbReference type="OrthoDB" id="9770306at2"/>
<evidence type="ECO:0000259" key="7">
    <source>
        <dbReference type="PROSITE" id="PS51379"/>
    </source>
</evidence>
<sequence>MVLNSFDETDPPRRELLDDCVHCGFCLPSCPTYLLDGKEMDSPRGRIHLMDLADRGEVPLDATFARHIDRCLGCMACVTACPSGVQYDRLLEATRPQLERNVPRAPSDALFRRLVFSLFPYPNRLRAATVLGLLYQRTGLQRLLRRLLPPRLRALDALLPPVRLRALFSRTPAFVPARTERRLRVALLAGCAQRVYFGHVNAATARVLSAEGCDVVVPPRQPCCGALSMHAGLDSDAARRARATVDALGDLDVDAVVVNVAGCGSSLKEYGELLRDDPAYAERAEAFSAKVRDVHELLASLPPVAPRSPLPIRVAYHDACHLANAQRVTAEPRQLLATIPELTLVDVAEPEICCGSAGVYNLVQPEPAERLGRRKADNLLAGRPDVIATGNAGCLLQIRRHAGDAGPPVVHPIELLDAALRGDTSTLPTPTPDSPT</sequence>
<comment type="function">
    <text evidence="6">Component of a complex that catalyzes the oxidation of glycolate to glyoxylate.</text>
</comment>
<comment type="catalytic activity">
    <reaction evidence="6">
        <text>glycolate + A = glyoxylate + AH2</text>
        <dbReference type="Rhea" id="RHEA:21264"/>
        <dbReference type="ChEBI" id="CHEBI:13193"/>
        <dbReference type="ChEBI" id="CHEBI:17499"/>
        <dbReference type="ChEBI" id="CHEBI:29805"/>
        <dbReference type="ChEBI" id="CHEBI:36655"/>
        <dbReference type="EC" id="1.1.99.14"/>
    </reaction>
</comment>
<evidence type="ECO:0000256" key="3">
    <source>
        <dbReference type="ARBA" id="ARBA00022737"/>
    </source>
</evidence>
<evidence type="ECO:0000256" key="5">
    <source>
        <dbReference type="ARBA" id="ARBA00023014"/>
    </source>
</evidence>
<organism evidence="8 9">
    <name type="scientific">Streptomyces viridochromogenes</name>
    <dbReference type="NCBI Taxonomy" id="1938"/>
    <lineage>
        <taxon>Bacteria</taxon>
        <taxon>Bacillati</taxon>
        <taxon>Actinomycetota</taxon>
        <taxon>Actinomycetes</taxon>
        <taxon>Kitasatosporales</taxon>
        <taxon>Streptomycetaceae</taxon>
        <taxon>Streptomyces</taxon>
    </lineage>
</organism>
<dbReference type="PANTHER" id="PTHR32479">
    <property type="entry name" value="GLYCOLATE OXIDASE IRON-SULFUR SUBUNIT"/>
    <property type="match status" value="1"/>
</dbReference>
<comment type="catalytic activity">
    <reaction evidence="6">
        <text>(R)-lactate + A = pyruvate + AH2</text>
        <dbReference type="Rhea" id="RHEA:15089"/>
        <dbReference type="ChEBI" id="CHEBI:13193"/>
        <dbReference type="ChEBI" id="CHEBI:15361"/>
        <dbReference type="ChEBI" id="CHEBI:16004"/>
        <dbReference type="ChEBI" id="CHEBI:17499"/>
    </reaction>
</comment>
<dbReference type="InterPro" id="IPR012257">
    <property type="entry name" value="Glc_ox_4Fe-4S"/>
</dbReference>
<keyword evidence="3" id="KW-0677">Repeat</keyword>
<dbReference type="RefSeq" id="WP_048580233.1">
    <property type="nucleotide sequence ID" value="NZ_LFNT01000005.1"/>
</dbReference>